<dbReference type="SMART" id="SM00982">
    <property type="entry name" value="TRCF"/>
    <property type="match status" value="1"/>
</dbReference>
<keyword evidence="12" id="KW-1185">Reference proteome</keyword>
<feature type="domain" description="Helicase C-terminal" evidence="10">
    <location>
        <begin position="735"/>
        <end position="897"/>
    </location>
</feature>
<dbReference type="PANTHER" id="PTHR47964">
    <property type="entry name" value="ATP-DEPENDENT DNA HELICASE HOMOLOG RECG, CHLOROPLASTIC"/>
    <property type="match status" value="1"/>
</dbReference>
<evidence type="ECO:0000313" key="12">
    <source>
        <dbReference type="Proteomes" id="UP000032420"/>
    </source>
</evidence>
<dbReference type="GO" id="GO:0006281">
    <property type="term" value="P:DNA repair"/>
    <property type="evidence" value="ECO:0007669"/>
    <property type="project" value="UniProtKB-KW"/>
</dbReference>
<dbReference type="GO" id="GO:0003678">
    <property type="term" value="F:DNA helicase activity"/>
    <property type="evidence" value="ECO:0007669"/>
    <property type="project" value="TreeGrafter"/>
</dbReference>
<dbReference type="InterPro" id="IPR037235">
    <property type="entry name" value="TRCF-like_C_D7"/>
</dbReference>
<evidence type="ECO:0000256" key="5">
    <source>
        <dbReference type="ARBA" id="ARBA00022806"/>
    </source>
</evidence>
<evidence type="ECO:0000256" key="2">
    <source>
        <dbReference type="ARBA" id="ARBA00022741"/>
    </source>
</evidence>
<keyword evidence="2" id="KW-0547">Nucleotide-binding</keyword>
<evidence type="ECO:0000256" key="4">
    <source>
        <dbReference type="ARBA" id="ARBA00022801"/>
    </source>
</evidence>
<protein>
    <submittedName>
        <fullName evidence="11">Transcription-repair coupling factor</fullName>
    </submittedName>
</protein>
<organism evidence="11 12">
    <name type="scientific">Candidatus Johnevansia muelleri</name>
    <dbReference type="NCBI Taxonomy" id="1495769"/>
    <lineage>
        <taxon>Bacteria</taxon>
        <taxon>Pseudomonadati</taxon>
        <taxon>Pseudomonadota</taxon>
        <taxon>Gammaproteobacteria</taxon>
        <taxon>Candidatus Johnevansiales</taxon>
        <taxon>Candidatus Johnevansiaceae</taxon>
        <taxon>Candidatus Johnevansia</taxon>
    </lineage>
</organism>
<dbReference type="HOGENOM" id="CLU_005122_0_1_6"/>
<reference evidence="12" key="1">
    <citation type="submission" date="2014-07" db="EMBL/GenBank/DDBJ databases">
        <authorList>
            <person name="Santos-Garcia D."/>
        </authorList>
    </citation>
    <scope>NUCLEOTIDE SEQUENCE [LARGE SCALE GENOMIC DNA]</scope>
</reference>
<dbReference type="STRING" id="1495769.CEM_136"/>
<dbReference type="InterPro" id="IPR001650">
    <property type="entry name" value="Helicase_C-like"/>
</dbReference>
<dbReference type="SUPFAM" id="SSF143517">
    <property type="entry name" value="TRCF domain-like"/>
    <property type="match status" value="1"/>
</dbReference>
<dbReference type="Pfam" id="PF00270">
    <property type="entry name" value="DEAD"/>
    <property type="match status" value="1"/>
</dbReference>
<dbReference type="InterPro" id="IPR011545">
    <property type="entry name" value="DEAD/DEAH_box_helicase_dom"/>
</dbReference>
<dbReference type="Gene3D" id="3.40.50.11180">
    <property type="match status" value="1"/>
</dbReference>
<gene>
    <name evidence="11" type="primary">mfd</name>
    <name evidence="11" type="ORF">CEM_136</name>
</gene>
<dbReference type="Gene3D" id="3.30.2060.10">
    <property type="entry name" value="Penicillin-binding protein 1b domain"/>
    <property type="match status" value="1"/>
</dbReference>
<evidence type="ECO:0000256" key="1">
    <source>
        <dbReference type="ARBA" id="ARBA00022490"/>
    </source>
</evidence>
<dbReference type="PROSITE" id="PS51192">
    <property type="entry name" value="HELICASE_ATP_BIND_1"/>
    <property type="match status" value="1"/>
</dbReference>
<dbReference type="Gene3D" id="2.40.10.170">
    <property type="match status" value="1"/>
</dbReference>
<keyword evidence="7" id="KW-0238">DNA-binding</keyword>
<keyword evidence="3" id="KW-0227">DNA damage</keyword>
<dbReference type="SMART" id="SM00490">
    <property type="entry name" value="HELICc"/>
    <property type="match status" value="1"/>
</dbReference>
<dbReference type="PATRIC" id="fig|1495769.3.peg.126"/>
<dbReference type="InterPro" id="IPR041471">
    <property type="entry name" value="UvrB_inter"/>
</dbReference>
<keyword evidence="1" id="KW-0963">Cytoplasm</keyword>
<accession>A0A078KHZ0</accession>
<dbReference type="SUPFAM" id="SSF52540">
    <property type="entry name" value="P-loop containing nucleoside triphosphate hydrolases"/>
    <property type="match status" value="3"/>
</dbReference>
<dbReference type="Gene3D" id="3.40.50.300">
    <property type="entry name" value="P-loop containing nucleotide triphosphate hydrolases"/>
    <property type="match status" value="2"/>
</dbReference>
<evidence type="ECO:0000259" key="10">
    <source>
        <dbReference type="PROSITE" id="PS51194"/>
    </source>
</evidence>
<feature type="domain" description="Helicase ATP-binding" evidence="9">
    <location>
        <begin position="558"/>
        <end position="718"/>
    </location>
</feature>
<dbReference type="Gene3D" id="3.90.1150.50">
    <property type="entry name" value="Transcription-repair-coupling factor, D7 domain"/>
    <property type="match status" value="1"/>
</dbReference>
<dbReference type="Pfam" id="PF03461">
    <property type="entry name" value="TRCF"/>
    <property type="match status" value="1"/>
</dbReference>
<keyword evidence="4" id="KW-0378">Hydrolase</keyword>
<evidence type="ECO:0000256" key="6">
    <source>
        <dbReference type="ARBA" id="ARBA00022840"/>
    </source>
</evidence>
<keyword evidence="6" id="KW-0067">ATP-binding</keyword>
<evidence type="ECO:0000256" key="8">
    <source>
        <dbReference type="ARBA" id="ARBA00023204"/>
    </source>
</evidence>
<dbReference type="KEGG" id="eme:CEM_136"/>
<dbReference type="PANTHER" id="PTHR47964:SF1">
    <property type="entry name" value="ATP-DEPENDENT DNA HELICASE HOMOLOG RECG, CHLOROPLASTIC"/>
    <property type="match status" value="1"/>
</dbReference>
<dbReference type="InterPro" id="IPR014001">
    <property type="entry name" value="Helicase_ATP-bd"/>
</dbReference>
<evidence type="ECO:0000256" key="7">
    <source>
        <dbReference type="ARBA" id="ARBA00023125"/>
    </source>
</evidence>
<sequence length="1074" mass="126178">MYKFKNYSLKNIPIYAWGLFIISLIKQSENYSIVIITNENFIINKIKKAIIFLNINELLIIYFIEFNSFPYHSASQNRNIVLSRISTLYKLKNNKKILLLTIKNLMQRIPIKENINKYLKLKLGQHITPKNLKLYINNMGYRKVKSIIEYGEYISLNESINIYPLGNKFPLHINLFNNKIKFLYFFNPIYINIKKKNKIILLPMHEYNLKNHSIYIFKKNFKNIHKSVKKTMYIEKEQYIQIFFNKTSTFFDNINDKLNIILFPNIYSYSKMYCKLFNEIYKNLNINTILPPDNIFTTVPEIFNIINLYNPIQIKKNIFNFDKIPIILIDNYKKLNIIKKFIDKQKSLGNRILFIYNTFFFKILLDKTLKKIKLILENVDNFKHFIKNNIYYGSTIDDSIDNGVIINDIKLVIITYKEIIFENMFNNIFSQKFNNIKPCIPIFHNNHVVDRSVGDFINFEYAKKNNLYVNFKYRDISSRYLESQHNILDKTKVKNYHKKEKKIKNLAIKILDIYSIRKIHKGVYYKNHNNVEYIKFLNQLLFEETPDQINAINEVFSDMIQKHPMDRLLCGDVGAGKTEVAMRAAFIAINSEKQVAVLVPSTLLALQHYDTLCKRFSCTSINIELITRFKKKYIIQKINNIKSGKYNIIIGTHKLLNNNIKFYNLGLIIIDEEHRFGVLHKEKLKIMRIGIDVLSMSATPIPRTLSMINIGIYNISIISKPPPGRIKIKIFIKTYSEFLIIEIINREINRGGQLYYIYNKVHSIQQQANIIRKIVPEARIGIVHGKLNKCNIEKVMNAFINREINILICSTIIEMGINIQNANTIIIDRADKLGLAQLHQIIGRIGRSKQQAYAYLLIPKYSINNYAINRLKTILNSNYLNDGLTIANFDLELRGGGQIFGEEQSGKIIKLGYDLYMEILNKAIKNISTGKSLVNKINIGVFILGFIPESYIYKKYTRLIFYKRIINASNYDNLHKIKMELIEKFGLLPTQVIYLFRLANIKLQAWRLGIKILKATSKNVKIVFSKKNNVYKKILNKEKNIFKIDDYQLFLNINIDQTDKSIYNIESILNKIEN</sequence>
<dbReference type="GO" id="GO:0003677">
    <property type="term" value="F:DNA binding"/>
    <property type="evidence" value="ECO:0007669"/>
    <property type="project" value="UniProtKB-KW"/>
</dbReference>
<dbReference type="SMART" id="SM00487">
    <property type="entry name" value="DEXDc"/>
    <property type="match status" value="1"/>
</dbReference>
<name>A0A078KHZ0_9GAMM</name>
<dbReference type="AlphaFoldDB" id="A0A078KHZ0"/>
<dbReference type="GO" id="GO:0005524">
    <property type="term" value="F:ATP binding"/>
    <property type="evidence" value="ECO:0007669"/>
    <property type="project" value="UniProtKB-KW"/>
</dbReference>
<evidence type="ECO:0000256" key="3">
    <source>
        <dbReference type="ARBA" id="ARBA00022763"/>
    </source>
</evidence>
<dbReference type="PROSITE" id="PS51194">
    <property type="entry name" value="HELICASE_CTER"/>
    <property type="match status" value="1"/>
</dbReference>
<dbReference type="EMBL" id="LM655252">
    <property type="protein sequence ID" value="CDZ16404.1"/>
    <property type="molecule type" value="Genomic_DNA"/>
</dbReference>
<evidence type="ECO:0000259" key="9">
    <source>
        <dbReference type="PROSITE" id="PS51192"/>
    </source>
</evidence>
<dbReference type="InterPro" id="IPR047112">
    <property type="entry name" value="RecG/Mfd"/>
</dbReference>
<keyword evidence="8" id="KW-0234">DNA repair</keyword>
<proteinExistence type="predicted"/>
<dbReference type="GO" id="GO:0016787">
    <property type="term" value="F:hydrolase activity"/>
    <property type="evidence" value="ECO:0007669"/>
    <property type="project" value="UniProtKB-KW"/>
</dbReference>
<dbReference type="Pfam" id="PF17757">
    <property type="entry name" value="UvrB_inter"/>
    <property type="match status" value="1"/>
</dbReference>
<dbReference type="Pfam" id="PF00271">
    <property type="entry name" value="Helicase_C"/>
    <property type="match status" value="1"/>
</dbReference>
<dbReference type="InterPro" id="IPR027417">
    <property type="entry name" value="P-loop_NTPase"/>
</dbReference>
<dbReference type="InterPro" id="IPR005118">
    <property type="entry name" value="TRCF_C"/>
</dbReference>
<dbReference type="Proteomes" id="UP000032420">
    <property type="component" value="Chromosome I"/>
</dbReference>
<keyword evidence="5" id="KW-0347">Helicase</keyword>
<evidence type="ECO:0000313" key="11">
    <source>
        <dbReference type="EMBL" id="CDZ16404.1"/>
    </source>
</evidence>